<gene>
    <name evidence="2" type="ORF">AVDCRST_MAG77-40</name>
</gene>
<protein>
    <recommendedName>
        <fullName evidence="1">Allophanate hydrolase C-terminal domain-containing protein</fullName>
    </recommendedName>
</protein>
<dbReference type="InterPro" id="IPR053844">
    <property type="entry name" value="AH_C"/>
</dbReference>
<name>A0A6J4H411_9CHLR</name>
<accession>A0A6J4H411</accession>
<reference evidence="2" key="1">
    <citation type="submission" date="2020-02" db="EMBL/GenBank/DDBJ databases">
        <authorList>
            <person name="Meier V. D."/>
        </authorList>
    </citation>
    <scope>NUCLEOTIDE SEQUENCE</scope>
    <source>
        <strain evidence="2">AVDCRST_MAG77</strain>
    </source>
</reference>
<organism evidence="2">
    <name type="scientific">uncultured Chloroflexota bacterium</name>
    <dbReference type="NCBI Taxonomy" id="166587"/>
    <lineage>
        <taxon>Bacteria</taxon>
        <taxon>Bacillati</taxon>
        <taxon>Chloroflexota</taxon>
        <taxon>environmental samples</taxon>
    </lineage>
</organism>
<evidence type="ECO:0000259" key="1">
    <source>
        <dbReference type="Pfam" id="PF21986"/>
    </source>
</evidence>
<dbReference type="Pfam" id="PF21986">
    <property type="entry name" value="AH_C"/>
    <property type="match status" value="1"/>
</dbReference>
<dbReference type="AlphaFoldDB" id="A0A6J4H411"/>
<dbReference type="EMBL" id="CADCTC010000004">
    <property type="protein sequence ID" value="CAA9212530.1"/>
    <property type="molecule type" value="Genomic_DNA"/>
</dbReference>
<dbReference type="Gene3D" id="3.10.490.10">
    <property type="entry name" value="Gamma-glutamyl cyclotransferase-like"/>
    <property type="match status" value="1"/>
</dbReference>
<evidence type="ECO:0000313" key="2">
    <source>
        <dbReference type="EMBL" id="CAA9212530.1"/>
    </source>
</evidence>
<feature type="domain" description="Allophanate hydrolase C-terminal" evidence="1">
    <location>
        <begin position="50"/>
        <end position="128"/>
    </location>
</feature>
<proteinExistence type="predicted"/>
<sequence length="132" mass="14090">MPVASGRLKAYAAGVMTVTGPESAADRAEVSGPDRDDREGTLLFVNGTLMRGLALHPAGEDGISVPGELYWLPAAVWRAVESGKPPNLYRGLVVLEDGRVVPGILYPRALAERSHKDISAFGGWREYAASRS</sequence>